<protein>
    <submittedName>
        <fullName evidence="2">Uncharacterized protein</fullName>
    </submittedName>
</protein>
<evidence type="ECO:0000256" key="1">
    <source>
        <dbReference type="SAM" id="Phobius"/>
    </source>
</evidence>
<reference evidence="2" key="1">
    <citation type="submission" date="2022-07" db="EMBL/GenBank/DDBJ databases">
        <title>Taxonomy of Aspergillus series Nigri: significant species reduction supported by multi-species coalescent approaches.</title>
        <authorList>
            <person name="Bian C."/>
            <person name="Kusuya Y."/>
            <person name="Sklenar F."/>
            <person name="D'hooge E."/>
            <person name="Yaguchi T."/>
            <person name="Takahashi H."/>
            <person name="Hubka V."/>
        </authorList>
    </citation>
    <scope>NUCLEOTIDE SEQUENCE</scope>
    <source>
        <strain evidence="2">IFM 63604</strain>
    </source>
</reference>
<keyword evidence="1" id="KW-0812">Transmembrane</keyword>
<gene>
    <name evidence="2" type="ORF">AnigIFM63604_003550</name>
</gene>
<evidence type="ECO:0000313" key="2">
    <source>
        <dbReference type="EMBL" id="GLA45113.1"/>
    </source>
</evidence>
<name>A0A9W6E4Y3_ASPNG</name>
<evidence type="ECO:0000313" key="3">
    <source>
        <dbReference type="Proteomes" id="UP001144191"/>
    </source>
</evidence>
<proteinExistence type="predicted"/>
<dbReference type="Proteomes" id="UP001144191">
    <property type="component" value="Unassembled WGS sequence"/>
</dbReference>
<feature type="transmembrane region" description="Helical" evidence="1">
    <location>
        <begin position="218"/>
        <end position="236"/>
    </location>
</feature>
<feature type="transmembrane region" description="Helical" evidence="1">
    <location>
        <begin position="245"/>
        <end position="264"/>
    </location>
</feature>
<comment type="caution">
    <text evidence="2">The sequence shown here is derived from an EMBL/GenBank/DDBJ whole genome shotgun (WGS) entry which is preliminary data.</text>
</comment>
<dbReference type="AlphaFoldDB" id="A0A9W6E4Y3"/>
<accession>A0A9W6E4Y3</accession>
<keyword evidence="1" id="KW-0472">Membrane</keyword>
<sequence length="324" mass="37821">MAVLSRYGWVEPGPVAAGNSQQGRGYSLQKCIHAWLQYEDCFVSDIDLLTQLAVLKISTYQWDLVTKFNFFSLELPDRNRLLPHADRCLEIYLSSGKDKYNSLFDLKAQLRLADLYMIWSTRASPIYTCYLDFLCQPYEEKRNLAKSQDLYCLLMEKLDMQQDQSNREVQDMMSKVYHQRGHILFRNQQFVMASKMFRLSLRSNDGTDAFYAKLTSPWNGAILLTLFYGLICYIVLRDKNFRNDALLNMLLLFVKPMVFIHLLGSQWMQRWKTLLMWVVGHACLQVYYSSTQSTLTWEAFVAGTYGEVGTVLLMTPMLFREGIY</sequence>
<keyword evidence="1" id="KW-1133">Transmembrane helix</keyword>
<feature type="transmembrane region" description="Helical" evidence="1">
    <location>
        <begin position="300"/>
        <end position="319"/>
    </location>
</feature>
<organism evidence="2 3">
    <name type="scientific">Aspergillus niger</name>
    <dbReference type="NCBI Taxonomy" id="5061"/>
    <lineage>
        <taxon>Eukaryota</taxon>
        <taxon>Fungi</taxon>
        <taxon>Dikarya</taxon>
        <taxon>Ascomycota</taxon>
        <taxon>Pezizomycotina</taxon>
        <taxon>Eurotiomycetes</taxon>
        <taxon>Eurotiomycetidae</taxon>
        <taxon>Eurotiales</taxon>
        <taxon>Aspergillaceae</taxon>
        <taxon>Aspergillus</taxon>
        <taxon>Aspergillus subgen. Circumdati</taxon>
    </lineage>
</organism>
<dbReference type="EMBL" id="BRPB01000002">
    <property type="protein sequence ID" value="GLA45113.1"/>
    <property type="molecule type" value="Genomic_DNA"/>
</dbReference>